<proteinExistence type="predicted"/>
<evidence type="ECO:0000313" key="2">
    <source>
        <dbReference type="RefSeq" id="XP_009771227.1"/>
    </source>
</evidence>
<name>A0A1U7VTL1_NICSY</name>
<dbReference type="RefSeq" id="XP_009771227.1">
    <property type="nucleotide sequence ID" value="XM_009772925.1"/>
</dbReference>
<evidence type="ECO:0000313" key="1">
    <source>
        <dbReference type="Proteomes" id="UP000189701"/>
    </source>
</evidence>
<reference evidence="2" key="2">
    <citation type="submission" date="2025-08" db="UniProtKB">
        <authorList>
            <consortium name="RefSeq"/>
        </authorList>
    </citation>
    <scope>IDENTIFICATION</scope>
    <source>
        <tissue evidence="2">Leaf</tissue>
    </source>
</reference>
<gene>
    <name evidence="2" type="primary">LOC104221791</name>
</gene>
<sequence>MHFRFPLDGFWINGRHQVPGHPSESCSFLQSISGVSKVWLRSRWPWDDFDGLLESWKIGVVAEAVVFCHNHTCGLGTVGASRRSRKETAEEALVAGAEGWTASASPQVRDLGRRCSI</sequence>
<dbReference type="AlphaFoldDB" id="A0A1U7VTL1"/>
<protein>
    <submittedName>
        <fullName evidence="2">Uncharacterized protein LOC104221791 isoform X1</fullName>
    </submittedName>
</protein>
<reference evidence="1" key="1">
    <citation type="journal article" date="2013" name="Genome Biol.">
        <title>Reference genomes and transcriptomes of Nicotiana sylvestris and Nicotiana tomentosiformis.</title>
        <authorList>
            <person name="Sierro N."/>
            <person name="Battey J.N."/>
            <person name="Ouadi S."/>
            <person name="Bovet L."/>
            <person name="Goepfert S."/>
            <person name="Bakaher N."/>
            <person name="Peitsch M.C."/>
            <person name="Ivanov N.V."/>
        </authorList>
    </citation>
    <scope>NUCLEOTIDE SEQUENCE [LARGE SCALE GENOMIC DNA]</scope>
</reference>
<dbReference type="Proteomes" id="UP000189701">
    <property type="component" value="Unplaced"/>
</dbReference>
<keyword evidence="1" id="KW-1185">Reference proteome</keyword>
<organism evidence="1 2">
    <name type="scientific">Nicotiana sylvestris</name>
    <name type="common">Wood tobacco</name>
    <name type="synonym">South American tobacco</name>
    <dbReference type="NCBI Taxonomy" id="4096"/>
    <lineage>
        <taxon>Eukaryota</taxon>
        <taxon>Viridiplantae</taxon>
        <taxon>Streptophyta</taxon>
        <taxon>Embryophyta</taxon>
        <taxon>Tracheophyta</taxon>
        <taxon>Spermatophyta</taxon>
        <taxon>Magnoliopsida</taxon>
        <taxon>eudicotyledons</taxon>
        <taxon>Gunneridae</taxon>
        <taxon>Pentapetalae</taxon>
        <taxon>asterids</taxon>
        <taxon>lamiids</taxon>
        <taxon>Solanales</taxon>
        <taxon>Solanaceae</taxon>
        <taxon>Nicotianoideae</taxon>
        <taxon>Nicotianeae</taxon>
        <taxon>Nicotiana</taxon>
    </lineage>
</organism>
<accession>A0A1U7VTL1</accession>